<feature type="chain" id="PRO_5021237706" evidence="2">
    <location>
        <begin position="19"/>
        <end position="165"/>
    </location>
</feature>
<feature type="transmembrane region" description="Helical" evidence="1">
    <location>
        <begin position="59"/>
        <end position="83"/>
    </location>
</feature>
<evidence type="ECO:0000256" key="1">
    <source>
        <dbReference type="SAM" id="Phobius"/>
    </source>
</evidence>
<dbReference type="Pfam" id="PF09933">
    <property type="entry name" value="DUF2165"/>
    <property type="match status" value="1"/>
</dbReference>
<dbReference type="AlphaFoldDB" id="A0A4Z0M6G4"/>
<keyword evidence="1" id="KW-0472">Membrane</keyword>
<keyword evidence="1" id="KW-0812">Transmembrane</keyword>
<feature type="transmembrane region" description="Helical" evidence="1">
    <location>
        <begin position="136"/>
        <end position="153"/>
    </location>
</feature>
<feature type="transmembrane region" description="Helical" evidence="1">
    <location>
        <begin position="95"/>
        <end position="116"/>
    </location>
</feature>
<keyword evidence="2" id="KW-0732">Signal</keyword>
<organism evidence="3 4">
    <name type="scientific">Mangrovimicrobium sediminis</name>
    <dbReference type="NCBI Taxonomy" id="2562682"/>
    <lineage>
        <taxon>Bacteria</taxon>
        <taxon>Pseudomonadati</taxon>
        <taxon>Pseudomonadota</taxon>
        <taxon>Gammaproteobacteria</taxon>
        <taxon>Cellvibrionales</taxon>
        <taxon>Halieaceae</taxon>
        <taxon>Mangrovimicrobium</taxon>
    </lineage>
</organism>
<dbReference type="OrthoDB" id="7618855at2"/>
<dbReference type="EMBL" id="SRLE01000005">
    <property type="protein sequence ID" value="TGD74905.1"/>
    <property type="molecule type" value="Genomic_DNA"/>
</dbReference>
<keyword evidence="4" id="KW-1185">Reference proteome</keyword>
<dbReference type="InterPro" id="IPR018681">
    <property type="entry name" value="DUF2165_transmembrane"/>
</dbReference>
<reference evidence="3 4" key="1">
    <citation type="submission" date="2019-04" db="EMBL/GenBank/DDBJ databases">
        <title>Taxonomy of novel Haliea sp. from mangrove soil of West Coast of India.</title>
        <authorList>
            <person name="Verma A."/>
            <person name="Kumar P."/>
            <person name="Krishnamurthi S."/>
        </authorList>
    </citation>
    <scope>NUCLEOTIDE SEQUENCE [LARGE SCALE GENOMIC DNA]</scope>
    <source>
        <strain evidence="3 4">SAOS-164</strain>
    </source>
</reference>
<proteinExistence type="predicted"/>
<accession>A0A4Z0M6G4</accession>
<feature type="signal peptide" evidence="2">
    <location>
        <begin position="1"/>
        <end position="18"/>
    </location>
</feature>
<protein>
    <submittedName>
        <fullName evidence="3">DUF2165 domain-containing protein</fullName>
    </submittedName>
</protein>
<gene>
    <name evidence="3" type="ORF">E4634_05140</name>
</gene>
<evidence type="ECO:0000313" key="4">
    <source>
        <dbReference type="Proteomes" id="UP000298050"/>
    </source>
</evidence>
<evidence type="ECO:0000256" key="2">
    <source>
        <dbReference type="SAM" id="SignalP"/>
    </source>
</evidence>
<keyword evidence="1" id="KW-1133">Transmembrane helix</keyword>
<dbReference type="Proteomes" id="UP000298050">
    <property type="component" value="Unassembled WGS sequence"/>
</dbReference>
<sequence length="165" mass="18212">MKALLTALVAVFALLVAANNVTDYNSNFQFVQHVLSMDTTFEGNRLMWRAIDSPWVHHLAYWLIIAMEFAVGIISALGARALFAARHAPAAQYRGAAMLASWGMVLGIALWFGGFMAVGAEWFLMWQSEGWNGQQAAFRFIMCLFGTLLFLNLPEAGPAPADETH</sequence>
<evidence type="ECO:0000313" key="3">
    <source>
        <dbReference type="EMBL" id="TGD74905.1"/>
    </source>
</evidence>
<comment type="caution">
    <text evidence="3">The sequence shown here is derived from an EMBL/GenBank/DDBJ whole genome shotgun (WGS) entry which is preliminary data.</text>
</comment>
<name>A0A4Z0M6G4_9GAMM</name>